<dbReference type="GO" id="GO:0016020">
    <property type="term" value="C:membrane"/>
    <property type="evidence" value="ECO:0007669"/>
    <property type="project" value="UniProtKB-SubCell"/>
</dbReference>
<feature type="region of interest" description="Disordered" evidence="7">
    <location>
        <begin position="594"/>
        <end position="619"/>
    </location>
</feature>
<accession>A0A448YW80</accession>
<dbReference type="OrthoDB" id="47138at2759"/>
<feature type="signal peptide" evidence="9">
    <location>
        <begin position="1"/>
        <end position="27"/>
    </location>
</feature>
<keyword evidence="2" id="KW-0813">Transport</keyword>
<feature type="chain" id="PRO_5019500552" description="Cytochrome b561 domain-containing protein" evidence="9">
    <location>
        <begin position="28"/>
        <end position="619"/>
    </location>
</feature>
<protein>
    <recommendedName>
        <fullName evidence="10">Cytochrome b561 domain-containing protein</fullName>
    </recommendedName>
</protein>
<dbReference type="CDD" id="cd08760">
    <property type="entry name" value="Cyt_b561_FRRS1_like"/>
    <property type="match status" value="1"/>
</dbReference>
<evidence type="ECO:0000313" key="11">
    <source>
        <dbReference type="EMBL" id="VEU34040.1"/>
    </source>
</evidence>
<feature type="transmembrane region" description="Helical" evidence="8">
    <location>
        <begin position="529"/>
        <end position="551"/>
    </location>
</feature>
<evidence type="ECO:0000256" key="3">
    <source>
        <dbReference type="ARBA" id="ARBA00022692"/>
    </source>
</evidence>
<keyword evidence="3 8" id="KW-0812">Transmembrane</keyword>
<evidence type="ECO:0000313" key="12">
    <source>
        <dbReference type="Proteomes" id="UP000291116"/>
    </source>
</evidence>
<reference evidence="11 12" key="1">
    <citation type="submission" date="2019-01" db="EMBL/GenBank/DDBJ databases">
        <authorList>
            <person name="Ferrante I. M."/>
        </authorList>
    </citation>
    <scope>NUCLEOTIDE SEQUENCE [LARGE SCALE GENOMIC DNA]</scope>
    <source>
        <strain evidence="11 12">B856</strain>
    </source>
</reference>
<dbReference type="EMBL" id="CAACVS010000016">
    <property type="protein sequence ID" value="VEU34040.1"/>
    <property type="molecule type" value="Genomic_DNA"/>
</dbReference>
<dbReference type="PANTHER" id="PTHR47281">
    <property type="entry name" value="OS09G0557700 PROTEIN"/>
    <property type="match status" value="1"/>
</dbReference>
<evidence type="ECO:0000256" key="9">
    <source>
        <dbReference type="SAM" id="SignalP"/>
    </source>
</evidence>
<dbReference type="InterPro" id="IPR045879">
    <property type="entry name" value="B561A"/>
</dbReference>
<dbReference type="PROSITE" id="PS50939">
    <property type="entry name" value="CYTOCHROME_B561"/>
    <property type="match status" value="1"/>
</dbReference>
<dbReference type="InterPro" id="IPR006593">
    <property type="entry name" value="Cyt_b561/ferric_Rdtase_TM"/>
</dbReference>
<keyword evidence="5 8" id="KW-1133">Transmembrane helix</keyword>
<organism evidence="11 12">
    <name type="scientific">Pseudo-nitzschia multistriata</name>
    <dbReference type="NCBI Taxonomy" id="183589"/>
    <lineage>
        <taxon>Eukaryota</taxon>
        <taxon>Sar</taxon>
        <taxon>Stramenopiles</taxon>
        <taxon>Ochrophyta</taxon>
        <taxon>Bacillariophyta</taxon>
        <taxon>Bacillariophyceae</taxon>
        <taxon>Bacillariophycidae</taxon>
        <taxon>Bacillariales</taxon>
        <taxon>Bacillariaceae</taxon>
        <taxon>Pseudo-nitzschia</taxon>
    </lineage>
</organism>
<keyword evidence="6 8" id="KW-0472">Membrane</keyword>
<dbReference type="SMART" id="SM00665">
    <property type="entry name" value="B561"/>
    <property type="match status" value="1"/>
</dbReference>
<keyword evidence="4" id="KW-0249">Electron transport</keyword>
<feature type="transmembrane region" description="Helical" evidence="8">
    <location>
        <begin position="460"/>
        <end position="479"/>
    </location>
</feature>
<evidence type="ECO:0000256" key="1">
    <source>
        <dbReference type="ARBA" id="ARBA00004370"/>
    </source>
</evidence>
<gene>
    <name evidence="11" type="ORF">PSNMU_V1.4_AUG-EV-PASAV3_0006330</name>
</gene>
<evidence type="ECO:0000256" key="4">
    <source>
        <dbReference type="ARBA" id="ARBA00022982"/>
    </source>
</evidence>
<evidence type="ECO:0000256" key="5">
    <source>
        <dbReference type="ARBA" id="ARBA00022989"/>
    </source>
</evidence>
<keyword evidence="12" id="KW-1185">Reference proteome</keyword>
<evidence type="ECO:0000256" key="6">
    <source>
        <dbReference type="ARBA" id="ARBA00023136"/>
    </source>
</evidence>
<feature type="transmembrane region" description="Helical" evidence="8">
    <location>
        <begin position="563"/>
        <end position="583"/>
    </location>
</feature>
<dbReference type="Pfam" id="PF03188">
    <property type="entry name" value="Cytochrom_B561"/>
    <property type="match status" value="1"/>
</dbReference>
<proteinExistence type="predicted"/>
<name>A0A448YW80_9STRA</name>
<evidence type="ECO:0000256" key="2">
    <source>
        <dbReference type="ARBA" id="ARBA00022448"/>
    </source>
</evidence>
<feature type="domain" description="Cytochrome b561" evidence="10">
    <location>
        <begin position="388"/>
        <end position="591"/>
    </location>
</feature>
<comment type="subcellular location">
    <subcellularLocation>
        <location evidence="1">Membrane</location>
    </subcellularLocation>
</comment>
<dbReference type="PANTHER" id="PTHR47281:SF1">
    <property type="entry name" value="OS09G0557700 PROTEIN"/>
    <property type="match status" value="1"/>
</dbReference>
<feature type="compositionally biased region" description="Low complexity" evidence="7">
    <location>
        <begin position="594"/>
        <end position="604"/>
    </location>
</feature>
<keyword evidence="9" id="KW-0732">Signal</keyword>
<dbReference type="AlphaFoldDB" id="A0A448YW80"/>
<sequence length="619" mass="66921">MILHRPIILPAALSLLLLALRPSSTFAALKVGDTICTEGYIMDFFCIDRGTLLDNPTVRTLEEPFLHTIHCLVDVNSCVSSPFEVLLDPPENSQATGDVYNRGWRLDEPSKEQAIELARSVGTCTTCPLTNDSENSHVKGFRAAMKATILDLNENDPTLPPIIQVDTGNMQDTTAYVGSGGQSACEAFFGMPDILDVDAAGSDGETVDEAPCASALEAGDEICTEGYVMDLFCIDRGTLFDNPEIVTLEDPGAHSIHCLVDVESCIASPFEILLDPSTLPDSDGLYSRGWRFDESSKQQAVELAQSVGTCTTCPVTNTEDNSHVRGFRVATRAVILDLNENDASVPPTIQVIGTIADTTAYNSTGLETQSACQSFFGMQDIVDRSCASAGANGGGGSLLDGIAASANLGSNTLRTKHFAHATLMILGWGFLLPSGAITAKFFKHRPDGIWFKLHRGIQMFGLLLALIGWIIALVNFNVFRDYGFNNYRHGICGMTVMILGLLQPLNAFLRPHPPSEGEAKSTTRRVWEFVHKCSGWAAVFLAIPTIILGTLSLPILEDQTKFQIGYVVGCGGGMLGLVAYMFYDKKVFVKENVNNGNGNQQGAKNPDKREQAQDQEVEA</sequence>
<evidence type="ECO:0000256" key="8">
    <source>
        <dbReference type="SAM" id="Phobius"/>
    </source>
</evidence>
<dbReference type="Gene3D" id="1.20.120.1770">
    <property type="match status" value="1"/>
</dbReference>
<dbReference type="Proteomes" id="UP000291116">
    <property type="component" value="Unassembled WGS sequence"/>
</dbReference>
<evidence type="ECO:0000259" key="10">
    <source>
        <dbReference type="PROSITE" id="PS50939"/>
    </source>
</evidence>
<evidence type="ECO:0000256" key="7">
    <source>
        <dbReference type="SAM" id="MobiDB-lite"/>
    </source>
</evidence>